<dbReference type="InterPro" id="IPR058915">
    <property type="entry name" value="AcrVA2-like"/>
</dbReference>
<dbReference type="Proteomes" id="UP001596506">
    <property type="component" value="Unassembled WGS sequence"/>
</dbReference>
<proteinExistence type="predicted"/>
<accession>A0ABW2IZ97</accession>
<sequence length="278" mass="30543">MDHTYFVTELLSDLDKLDPQTPLAEMAAKLRGAIKDSVKFRLPPGGMVLPEAGFSDGDDLRQIYKKYAHGQRLPFSSMAIEWEGLPGEGFNKYVVLAIQCDDSDVIVALTFLQVVDPEPRWILSPLRIQDNYAEGTLAHGSVTADLNNSVRELFSEFQLMVRLVRSVVVQLLCALACSNTTISEAPSGRKRLNKKRAGKGKPPFYSYKVLTIAQAEGNGSCGRSGTGRSPRVHLRRGHIRRLANKTVWVNSAVVGNKSRGLVNKDYAVREMALAAGVA</sequence>
<name>A0ABW2IZ97_9GAMM</name>
<dbReference type="EMBL" id="JBHTBD010000007">
    <property type="protein sequence ID" value="MFC7296060.1"/>
    <property type="molecule type" value="Genomic_DNA"/>
</dbReference>
<dbReference type="Pfam" id="PF26125">
    <property type="entry name" value="AcrVA2-like"/>
    <property type="match status" value="1"/>
</dbReference>
<evidence type="ECO:0000313" key="1">
    <source>
        <dbReference type="EMBL" id="MFC7296060.1"/>
    </source>
</evidence>
<organism evidence="1 2">
    <name type="scientific">Marinobacter aromaticivorans</name>
    <dbReference type="NCBI Taxonomy" id="1494078"/>
    <lineage>
        <taxon>Bacteria</taxon>
        <taxon>Pseudomonadati</taxon>
        <taxon>Pseudomonadota</taxon>
        <taxon>Gammaproteobacteria</taxon>
        <taxon>Pseudomonadales</taxon>
        <taxon>Marinobacteraceae</taxon>
        <taxon>Marinobacter</taxon>
    </lineage>
</organism>
<comment type="caution">
    <text evidence="1">The sequence shown here is derived from an EMBL/GenBank/DDBJ whole genome shotgun (WGS) entry which is preliminary data.</text>
</comment>
<evidence type="ECO:0000313" key="2">
    <source>
        <dbReference type="Proteomes" id="UP001596506"/>
    </source>
</evidence>
<dbReference type="RefSeq" id="WP_100689411.1">
    <property type="nucleotide sequence ID" value="NZ_JBHTBD010000007.1"/>
</dbReference>
<keyword evidence="2" id="KW-1185">Reference proteome</keyword>
<reference evidence="2" key="1">
    <citation type="journal article" date="2019" name="Int. J. Syst. Evol. Microbiol.">
        <title>The Global Catalogue of Microorganisms (GCM) 10K type strain sequencing project: providing services to taxonomists for standard genome sequencing and annotation.</title>
        <authorList>
            <consortium name="The Broad Institute Genomics Platform"/>
            <consortium name="The Broad Institute Genome Sequencing Center for Infectious Disease"/>
            <person name="Wu L."/>
            <person name="Ma J."/>
        </authorList>
    </citation>
    <scope>NUCLEOTIDE SEQUENCE [LARGE SCALE GENOMIC DNA]</scope>
    <source>
        <strain evidence="2">CCUG 60559</strain>
    </source>
</reference>
<protein>
    <submittedName>
        <fullName evidence="1">Uncharacterized protein</fullName>
    </submittedName>
</protein>
<gene>
    <name evidence="1" type="ORF">ACFQQA_15160</name>
</gene>